<accession>A0A7K1V765</accession>
<organism evidence="1 2">
    <name type="scientific">Nocardia terrae</name>
    <dbReference type="NCBI Taxonomy" id="2675851"/>
    <lineage>
        <taxon>Bacteria</taxon>
        <taxon>Bacillati</taxon>
        <taxon>Actinomycetota</taxon>
        <taxon>Actinomycetes</taxon>
        <taxon>Mycobacteriales</taxon>
        <taxon>Nocardiaceae</taxon>
        <taxon>Nocardia</taxon>
    </lineage>
</organism>
<gene>
    <name evidence="1" type="ORF">GPX89_34320</name>
</gene>
<proteinExistence type="predicted"/>
<keyword evidence="2" id="KW-1185">Reference proteome</keyword>
<sequence length="52" mass="5770">MSSSIEYTQGWPSGYRHRHMYPRPASAHSRLGLDNIPAADWLPDNPSSSANS</sequence>
<dbReference type="EMBL" id="WRPP01000008">
    <property type="protein sequence ID" value="MVU82299.1"/>
    <property type="molecule type" value="Genomic_DNA"/>
</dbReference>
<evidence type="ECO:0000313" key="1">
    <source>
        <dbReference type="EMBL" id="MVU82299.1"/>
    </source>
</evidence>
<dbReference type="AlphaFoldDB" id="A0A7K1V765"/>
<protein>
    <submittedName>
        <fullName evidence="1">Uncharacterized protein</fullName>
    </submittedName>
</protein>
<evidence type="ECO:0000313" key="2">
    <source>
        <dbReference type="Proteomes" id="UP000466794"/>
    </source>
</evidence>
<comment type="caution">
    <text evidence="1">The sequence shown here is derived from an EMBL/GenBank/DDBJ whole genome shotgun (WGS) entry which is preliminary data.</text>
</comment>
<dbReference type="Proteomes" id="UP000466794">
    <property type="component" value="Unassembled WGS sequence"/>
</dbReference>
<reference evidence="1 2" key="1">
    <citation type="submission" date="2019-12" db="EMBL/GenBank/DDBJ databases">
        <title>Nocardia sp. nov. ET3-3 isolated from soil.</title>
        <authorList>
            <person name="Kanchanasin P."/>
            <person name="Tanasupawat S."/>
            <person name="Yuki M."/>
            <person name="Kudo T."/>
        </authorList>
    </citation>
    <scope>NUCLEOTIDE SEQUENCE [LARGE SCALE GENOMIC DNA]</scope>
    <source>
        <strain evidence="1 2">ET3-3</strain>
    </source>
</reference>
<name>A0A7K1V765_9NOCA</name>